<dbReference type="InterPro" id="IPR036910">
    <property type="entry name" value="HMG_box_dom_sf"/>
</dbReference>
<evidence type="ECO:0000256" key="4">
    <source>
        <dbReference type="SAM" id="MobiDB-lite"/>
    </source>
</evidence>
<feature type="compositionally biased region" description="Low complexity" evidence="4">
    <location>
        <begin position="437"/>
        <end position="449"/>
    </location>
</feature>
<dbReference type="GO" id="GO:0010468">
    <property type="term" value="P:regulation of gene expression"/>
    <property type="evidence" value="ECO:0007669"/>
    <property type="project" value="TreeGrafter"/>
</dbReference>
<dbReference type="SMART" id="SM00454">
    <property type="entry name" value="SAM"/>
    <property type="match status" value="1"/>
</dbReference>
<feature type="region of interest" description="Disordered" evidence="4">
    <location>
        <begin position="61"/>
        <end position="122"/>
    </location>
</feature>
<evidence type="ECO:0000256" key="2">
    <source>
        <dbReference type="ARBA" id="ARBA00023242"/>
    </source>
</evidence>
<dbReference type="Pfam" id="PF00536">
    <property type="entry name" value="SAM_1"/>
    <property type="match status" value="1"/>
</dbReference>
<feature type="compositionally biased region" description="Low complexity" evidence="4">
    <location>
        <begin position="376"/>
        <end position="397"/>
    </location>
</feature>
<dbReference type="InterPro" id="IPR051965">
    <property type="entry name" value="ChromReg_NeuronalGeneExpr"/>
</dbReference>
<feature type="compositionally biased region" description="Polar residues" evidence="4">
    <location>
        <begin position="225"/>
        <end position="237"/>
    </location>
</feature>
<dbReference type="PANTHER" id="PTHR46040">
    <property type="entry name" value="HIGH MOBILITY GROUP PROTEIN 2"/>
    <property type="match status" value="1"/>
</dbReference>
<feature type="DNA-binding region" description="HMG box" evidence="3">
    <location>
        <begin position="118"/>
        <end position="184"/>
    </location>
</feature>
<proteinExistence type="predicted"/>
<evidence type="ECO:0000259" key="5">
    <source>
        <dbReference type="PROSITE" id="PS50118"/>
    </source>
</evidence>
<dbReference type="EMBL" id="QGMK01000825">
    <property type="protein sequence ID" value="TVY78194.1"/>
    <property type="molecule type" value="Genomic_DNA"/>
</dbReference>
<feature type="compositionally biased region" description="Basic and acidic residues" evidence="4">
    <location>
        <begin position="66"/>
        <end position="95"/>
    </location>
</feature>
<protein>
    <submittedName>
        <fullName evidence="6">High mobility group protein 20A</fullName>
    </submittedName>
</protein>
<keyword evidence="1 3" id="KW-0238">DNA-binding</keyword>
<dbReference type="SUPFAM" id="SSF47769">
    <property type="entry name" value="SAM/Pointed domain"/>
    <property type="match status" value="1"/>
</dbReference>
<accession>A0A8T9C2H8</accession>
<organism evidence="6 7">
    <name type="scientific">Lachnellula suecica</name>
    <dbReference type="NCBI Taxonomy" id="602035"/>
    <lineage>
        <taxon>Eukaryota</taxon>
        <taxon>Fungi</taxon>
        <taxon>Dikarya</taxon>
        <taxon>Ascomycota</taxon>
        <taxon>Pezizomycotina</taxon>
        <taxon>Leotiomycetes</taxon>
        <taxon>Helotiales</taxon>
        <taxon>Lachnaceae</taxon>
        <taxon>Lachnellula</taxon>
    </lineage>
</organism>
<feature type="compositionally biased region" description="Basic and acidic residues" evidence="4">
    <location>
        <begin position="213"/>
        <end position="224"/>
    </location>
</feature>
<dbReference type="SMART" id="SM00398">
    <property type="entry name" value="HMG"/>
    <property type="match status" value="1"/>
</dbReference>
<sequence>MTELGEIFAELGISRYLDEFIEQGFDTWDTILDITESDFDALGVKLGHRRKLQRKIANSRGISSDRALDSPRHTPTEERSLEEQKVGGTKVDVREGNGATHGAKRKYRRHPKPDEHAPERPPSAYVIFSNKMREELKGRNLSFTEIAKLVGENWQNLAPSEKEPFEQQASSAKEKYNNELVEYKKTNSYKEYSQYLAEFKARHSNQQQVSDLEVVKRPKLEAKSSTESNVTTSSGVSQHGGDIALGRSRAESSASSTTPWLASDGNGNTSASMPQPNFALGGPNSQSPPNTTSPNILPGYRESIYGGGAQQSLPWRDGHRDDSSTSLPQLPRLTNISDRRPSFPALSRAEVLNLTGSSQHIHRTGQLQGHAPPLLTSESTNRSTASSTSTISSPMYTPHTPLEPALERALPIPSLYPQKASGSYENQLLPLGPPSISPQLSSSVSQHSPNSIPTFLPEYPSSMAPMRGFTATAPQKLGQGERQALSTYDLASRSAVDDNDLDPVSALLKAGEIVSRNSRNQQGP</sequence>
<dbReference type="Pfam" id="PF00505">
    <property type="entry name" value="HMG_box"/>
    <property type="match status" value="1"/>
</dbReference>
<dbReference type="PROSITE" id="PS50118">
    <property type="entry name" value="HMG_BOX_2"/>
    <property type="match status" value="1"/>
</dbReference>
<dbReference type="PANTHER" id="PTHR46040:SF3">
    <property type="entry name" value="HIGH MOBILITY GROUP PROTEIN 2"/>
    <property type="match status" value="1"/>
</dbReference>
<feature type="region of interest" description="Disordered" evidence="4">
    <location>
        <begin position="361"/>
        <end position="401"/>
    </location>
</feature>
<evidence type="ECO:0000256" key="1">
    <source>
        <dbReference type="ARBA" id="ARBA00023125"/>
    </source>
</evidence>
<feature type="compositionally biased region" description="Polar residues" evidence="4">
    <location>
        <begin position="324"/>
        <end position="336"/>
    </location>
</feature>
<dbReference type="GO" id="GO:0005634">
    <property type="term" value="C:nucleus"/>
    <property type="evidence" value="ECO:0007669"/>
    <property type="project" value="UniProtKB-UniRule"/>
</dbReference>
<feature type="compositionally biased region" description="Low complexity" evidence="4">
    <location>
        <begin position="283"/>
        <end position="295"/>
    </location>
</feature>
<feature type="region of interest" description="Disordered" evidence="4">
    <location>
        <begin position="202"/>
        <end position="341"/>
    </location>
</feature>
<dbReference type="Proteomes" id="UP000469558">
    <property type="component" value="Unassembled WGS sequence"/>
</dbReference>
<name>A0A8T9C2H8_9HELO</name>
<evidence type="ECO:0000313" key="7">
    <source>
        <dbReference type="Proteomes" id="UP000469558"/>
    </source>
</evidence>
<dbReference type="InterPro" id="IPR001660">
    <property type="entry name" value="SAM"/>
</dbReference>
<feature type="compositionally biased region" description="Basic residues" evidence="4">
    <location>
        <begin position="102"/>
        <end position="111"/>
    </location>
</feature>
<dbReference type="OrthoDB" id="1919336at2759"/>
<dbReference type="SUPFAM" id="SSF47095">
    <property type="entry name" value="HMG-box"/>
    <property type="match status" value="1"/>
</dbReference>
<dbReference type="InterPro" id="IPR009071">
    <property type="entry name" value="HMG_box_dom"/>
</dbReference>
<dbReference type="InterPro" id="IPR013761">
    <property type="entry name" value="SAM/pointed_sf"/>
</dbReference>
<feature type="region of interest" description="Disordered" evidence="4">
    <location>
        <begin position="425"/>
        <end position="449"/>
    </location>
</feature>
<keyword evidence="2 3" id="KW-0539">Nucleus</keyword>
<reference evidence="6 7" key="1">
    <citation type="submission" date="2018-05" db="EMBL/GenBank/DDBJ databases">
        <title>Genome sequencing and assembly of the regulated plant pathogen Lachnellula willkommii and related sister species for the development of diagnostic species identification markers.</title>
        <authorList>
            <person name="Giroux E."/>
            <person name="Bilodeau G."/>
        </authorList>
    </citation>
    <scope>NUCLEOTIDE SEQUENCE [LARGE SCALE GENOMIC DNA]</scope>
    <source>
        <strain evidence="6 7">CBS 268.59</strain>
    </source>
</reference>
<comment type="caution">
    <text evidence="6">The sequence shown here is derived from an EMBL/GenBank/DDBJ whole genome shotgun (WGS) entry which is preliminary data.</text>
</comment>
<keyword evidence="7" id="KW-1185">Reference proteome</keyword>
<dbReference type="Gene3D" id="1.10.30.10">
    <property type="entry name" value="High mobility group box domain"/>
    <property type="match status" value="1"/>
</dbReference>
<dbReference type="Gene3D" id="1.10.150.50">
    <property type="entry name" value="Transcription Factor, Ets-1"/>
    <property type="match status" value="1"/>
</dbReference>
<dbReference type="GO" id="GO:0003677">
    <property type="term" value="F:DNA binding"/>
    <property type="evidence" value="ECO:0007669"/>
    <property type="project" value="UniProtKB-UniRule"/>
</dbReference>
<feature type="domain" description="HMG box" evidence="5">
    <location>
        <begin position="118"/>
        <end position="184"/>
    </location>
</feature>
<feature type="compositionally biased region" description="Polar residues" evidence="4">
    <location>
        <begin position="265"/>
        <end position="275"/>
    </location>
</feature>
<dbReference type="AlphaFoldDB" id="A0A8T9C2H8"/>
<evidence type="ECO:0000313" key="6">
    <source>
        <dbReference type="EMBL" id="TVY78194.1"/>
    </source>
</evidence>
<evidence type="ECO:0000256" key="3">
    <source>
        <dbReference type="PROSITE-ProRule" id="PRU00267"/>
    </source>
</evidence>
<gene>
    <name evidence="6" type="primary">HMG20A</name>
    <name evidence="6" type="ORF">LSUE1_G004319</name>
</gene>